<evidence type="ECO:0000256" key="4">
    <source>
        <dbReference type="ARBA" id="ARBA00023002"/>
    </source>
</evidence>
<evidence type="ECO:0000256" key="1">
    <source>
        <dbReference type="ARBA" id="ARBA00001973"/>
    </source>
</evidence>
<dbReference type="Gramene" id="Mp1g20430.1">
    <property type="protein sequence ID" value="Mp1g20430.1.cds"/>
    <property type="gene ID" value="Mp1g20430"/>
</dbReference>
<dbReference type="OrthoDB" id="6132182at2759"/>
<dbReference type="InterPro" id="IPR008922">
    <property type="entry name" value="Di-copper_centre_dom_sf"/>
</dbReference>
<dbReference type="Gene3D" id="1.10.1280.10">
    <property type="entry name" value="Di-copper center containing domain from catechol oxidase"/>
    <property type="match status" value="1"/>
</dbReference>
<protein>
    <recommendedName>
        <fullName evidence="6">Tyrosinase copper-binding domain-containing protein</fullName>
    </recommendedName>
</protein>
<dbReference type="PROSITE" id="PS00498">
    <property type="entry name" value="TYROSINASE_2"/>
    <property type="match status" value="1"/>
</dbReference>
<dbReference type="AlphaFoldDB" id="A0A2R6XWE1"/>
<keyword evidence="3" id="KW-0479">Metal-binding</keyword>
<evidence type="ECO:0000259" key="6">
    <source>
        <dbReference type="PROSITE" id="PS00498"/>
    </source>
</evidence>
<evidence type="ECO:0000256" key="3">
    <source>
        <dbReference type="ARBA" id="ARBA00022723"/>
    </source>
</evidence>
<keyword evidence="8" id="KW-1185">Reference proteome</keyword>
<keyword evidence="5" id="KW-0186">Copper</keyword>
<evidence type="ECO:0000313" key="7">
    <source>
        <dbReference type="EMBL" id="PTQ50405.1"/>
    </source>
</evidence>
<evidence type="ECO:0000256" key="5">
    <source>
        <dbReference type="ARBA" id="ARBA00023008"/>
    </source>
</evidence>
<organism evidence="7 8">
    <name type="scientific">Marchantia polymorpha</name>
    <name type="common">Common liverwort</name>
    <name type="synonym">Marchantia aquatica</name>
    <dbReference type="NCBI Taxonomy" id="3197"/>
    <lineage>
        <taxon>Eukaryota</taxon>
        <taxon>Viridiplantae</taxon>
        <taxon>Streptophyta</taxon>
        <taxon>Embryophyta</taxon>
        <taxon>Marchantiophyta</taxon>
        <taxon>Marchantiopsida</taxon>
        <taxon>Marchantiidae</taxon>
        <taxon>Marchantiales</taxon>
        <taxon>Marchantiaceae</taxon>
        <taxon>Marchantia</taxon>
    </lineage>
</organism>
<name>A0A2R6XWE1_MARPO</name>
<dbReference type="PANTHER" id="PTHR11474">
    <property type="entry name" value="TYROSINASE FAMILY MEMBER"/>
    <property type="match status" value="1"/>
</dbReference>
<gene>
    <name evidence="7" type="ORF">MARPO_0001s0379</name>
</gene>
<feature type="domain" description="Tyrosinase copper-binding" evidence="6">
    <location>
        <begin position="372"/>
        <end position="383"/>
    </location>
</feature>
<dbReference type="PRINTS" id="PR00092">
    <property type="entry name" value="TYROSINASE"/>
</dbReference>
<evidence type="ECO:0000313" key="8">
    <source>
        <dbReference type="Proteomes" id="UP000244005"/>
    </source>
</evidence>
<dbReference type="Pfam" id="PF12142">
    <property type="entry name" value="PPO1_DWL"/>
    <property type="match status" value="1"/>
</dbReference>
<dbReference type="GO" id="GO:0004097">
    <property type="term" value="F:catechol oxidase activity"/>
    <property type="evidence" value="ECO:0007669"/>
    <property type="project" value="InterPro"/>
</dbReference>
<accession>A0A2R6XWE1</accession>
<sequence length="450" mass="50996">MLLLSRKRCGVTESSHVRENFLICSTLPSRHLALAARTSVQEAVKNILMISCSPYTMTSRRSLLFMVSLGVSLSLIVNCVQAEPIKYTVNTFKNCLPGFVPELNETTFCCPPQKNLNGPIVDFVPRHDPHKPLRIKKALQCLSGEELRTYTWKLQKGYELMRALPDDDPRSFYQQGKIHCAYGTGCFAQDSTNITLDVHYSFFFYPFHRYFLYFHEKILQKLLGDPSFTLHFWNYDNSITTSPPAGSRDGCFKAGHFFPAIYNDPTKATYSANRSIRAYTPNLVTDLGIPVSTRNTTSLPFEEAVARNRAVMHNSLITNATTSRAFLGRNYSVGDSQLLNPGLGDGSFEAAHASVHWWVGGIMGPVTTSASDPIFYAHHSNVDRLWTLWPKLGPNRHDPTSNLDWMDAEFLFWDENKVLRRVKVKDSSTTEAFGFRYQEVNDASWIQFPN</sequence>
<dbReference type="GO" id="GO:0046872">
    <property type="term" value="F:metal ion binding"/>
    <property type="evidence" value="ECO:0007669"/>
    <property type="project" value="UniProtKB-KW"/>
</dbReference>
<dbReference type="PANTHER" id="PTHR11474:SF76">
    <property type="entry name" value="SHKT DOMAIN-CONTAINING PROTEIN"/>
    <property type="match status" value="1"/>
</dbReference>
<dbReference type="Pfam" id="PF00264">
    <property type="entry name" value="Tyrosinase"/>
    <property type="match status" value="1"/>
</dbReference>
<dbReference type="EMBL" id="KZ772673">
    <property type="protein sequence ID" value="PTQ50405.1"/>
    <property type="molecule type" value="Genomic_DNA"/>
</dbReference>
<dbReference type="InterPro" id="IPR050316">
    <property type="entry name" value="Tyrosinase/Hemocyanin"/>
</dbReference>
<dbReference type="Proteomes" id="UP000244005">
    <property type="component" value="Unassembled WGS sequence"/>
</dbReference>
<keyword evidence="4" id="KW-0560">Oxidoreductase</keyword>
<comment type="cofactor">
    <cofactor evidence="1">
        <name>Cu(2+)</name>
        <dbReference type="ChEBI" id="CHEBI:29036"/>
    </cofactor>
</comment>
<comment type="similarity">
    <text evidence="2">Belongs to the tyrosinase family.</text>
</comment>
<dbReference type="SUPFAM" id="SSF48056">
    <property type="entry name" value="Di-copper centre-containing domain"/>
    <property type="match status" value="1"/>
</dbReference>
<dbReference type="InterPro" id="IPR022739">
    <property type="entry name" value="Polyphenol_oxidase_cen"/>
</dbReference>
<evidence type="ECO:0000256" key="2">
    <source>
        <dbReference type="ARBA" id="ARBA00009928"/>
    </source>
</evidence>
<reference evidence="8" key="1">
    <citation type="journal article" date="2017" name="Cell">
        <title>Insights into land plant evolution garnered from the Marchantia polymorpha genome.</title>
        <authorList>
            <person name="Bowman J.L."/>
            <person name="Kohchi T."/>
            <person name="Yamato K.T."/>
            <person name="Jenkins J."/>
            <person name="Shu S."/>
            <person name="Ishizaki K."/>
            <person name="Yamaoka S."/>
            <person name="Nishihama R."/>
            <person name="Nakamura Y."/>
            <person name="Berger F."/>
            <person name="Adam C."/>
            <person name="Aki S.S."/>
            <person name="Althoff F."/>
            <person name="Araki T."/>
            <person name="Arteaga-Vazquez M.A."/>
            <person name="Balasubrmanian S."/>
            <person name="Barry K."/>
            <person name="Bauer D."/>
            <person name="Boehm C.R."/>
            <person name="Briginshaw L."/>
            <person name="Caballero-Perez J."/>
            <person name="Catarino B."/>
            <person name="Chen F."/>
            <person name="Chiyoda S."/>
            <person name="Chovatia M."/>
            <person name="Davies K.M."/>
            <person name="Delmans M."/>
            <person name="Demura T."/>
            <person name="Dierschke T."/>
            <person name="Dolan L."/>
            <person name="Dorantes-Acosta A.E."/>
            <person name="Eklund D.M."/>
            <person name="Florent S.N."/>
            <person name="Flores-Sandoval E."/>
            <person name="Fujiyama A."/>
            <person name="Fukuzawa H."/>
            <person name="Galik B."/>
            <person name="Grimanelli D."/>
            <person name="Grimwood J."/>
            <person name="Grossniklaus U."/>
            <person name="Hamada T."/>
            <person name="Haseloff J."/>
            <person name="Hetherington A.J."/>
            <person name="Higo A."/>
            <person name="Hirakawa Y."/>
            <person name="Hundley H.N."/>
            <person name="Ikeda Y."/>
            <person name="Inoue K."/>
            <person name="Inoue S.I."/>
            <person name="Ishida S."/>
            <person name="Jia Q."/>
            <person name="Kakita M."/>
            <person name="Kanazawa T."/>
            <person name="Kawai Y."/>
            <person name="Kawashima T."/>
            <person name="Kennedy M."/>
            <person name="Kinose K."/>
            <person name="Kinoshita T."/>
            <person name="Kohara Y."/>
            <person name="Koide E."/>
            <person name="Komatsu K."/>
            <person name="Kopischke S."/>
            <person name="Kubo M."/>
            <person name="Kyozuka J."/>
            <person name="Lagercrantz U."/>
            <person name="Lin S.S."/>
            <person name="Lindquist E."/>
            <person name="Lipzen A.M."/>
            <person name="Lu C.W."/>
            <person name="De Luna E."/>
            <person name="Martienssen R.A."/>
            <person name="Minamino N."/>
            <person name="Mizutani M."/>
            <person name="Mizutani M."/>
            <person name="Mochizuki N."/>
            <person name="Monte I."/>
            <person name="Mosher R."/>
            <person name="Nagasaki H."/>
            <person name="Nakagami H."/>
            <person name="Naramoto S."/>
            <person name="Nishitani K."/>
            <person name="Ohtani M."/>
            <person name="Okamoto T."/>
            <person name="Okumura M."/>
            <person name="Phillips J."/>
            <person name="Pollak B."/>
            <person name="Reinders A."/>
            <person name="Rovekamp M."/>
            <person name="Sano R."/>
            <person name="Sawa S."/>
            <person name="Schmid M.W."/>
            <person name="Shirakawa M."/>
            <person name="Solano R."/>
            <person name="Spunde A."/>
            <person name="Suetsugu N."/>
            <person name="Sugano S."/>
            <person name="Sugiyama A."/>
            <person name="Sun R."/>
            <person name="Suzuki Y."/>
            <person name="Takenaka M."/>
            <person name="Takezawa D."/>
            <person name="Tomogane H."/>
            <person name="Tsuzuki M."/>
            <person name="Ueda T."/>
            <person name="Umeda M."/>
            <person name="Ward J.M."/>
            <person name="Watanabe Y."/>
            <person name="Yazaki K."/>
            <person name="Yokoyama R."/>
            <person name="Yoshitake Y."/>
            <person name="Yotsui I."/>
            <person name="Zachgo S."/>
            <person name="Schmutz J."/>
        </authorList>
    </citation>
    <scope>NUCLEOTIDE SEQUENCE [LARGE SCALE GENOMIC DNA]</scope>
    <source>
        <strain evidence="8">Tak-1</strain>
    </source>
</reference>
<proteinExistence type="inferred from homology"/>
<dbReference type="InterPro" id="IPR002227">
    <property type="entry name" value="Tyrosinase_Cu-bd"/>
</dbReference>